<keyword evidence="3" id="KW-0804">Transcription</keyword>
<evidence type="ECO:0000259" key="4">
    <source>
        <dbReference type="PROSITE" id="PS01124"/>
    </source>
</evidence>
<dbReference type="AlphaFoldDB" id="A0A4Q0QBM6"/>
<dbReference type="GO" id="GO:0003700">
    <property type="term" value="F:DNA-binding transcription factor activity"/>
    <property type="evidence" value="ECO:0007669"/>
    <property type="project" value="InterPro"/>
</dbReference>
<gene>
    <name evidence="5" type="ORF">EAS61_32990</name>
</gene>
<evidence type="ECO:0000256" key="2">
    <source>
        <dbReference type="ARBA" id="ARBA00023125"/>
    </source>
</evidence>
<dbReference type="EMBL" id="RKMK01000046">
    <property type="protein sequence ID" value="RXG86681.1"/>
    <property type="molecule type" value="Genomic_DNA"/>
</dbReference>
<evidence type="ECO:0000313" key="5">
    <source>
        <dbReference type="EMBL" id="RXG86681.1"/>
    </source>
</evidence>
<dbReference type="PROSITE" id="PS00041">
    <property type="entry name" value="HTH_ARAC_FAMILY_1"/>
    <property type="match status" value="1"/>
</dbReference>
<dbReference type="GO" id="GO:0043565">
    <property type="term" value="F:sequence-specific DNA binding"/>
    <property type="evidence" value="ECO:0007669"/>
    <property type="project" value="InterPro"/>
</dbReference>
<protein>
    <submittedName>
        <fullName evidence="5">AraC family transcriptional regulator</fullName>
    </submittedName>
</protein>
<dbReference type="PANTHER" id="PTHR11019">
    <property type="entry name" value="HTH-TYPE TRANSCRIPTIONAL REGULATOR NIMR"/>
    <property type="match status" value="1"/>
</dbReference>
<dbReference type="SUPFAM" id="SSF46689">
    <property type="entry name" value="Homeodomain-like"/>
    <property type="match status" value="1"/>
</dbReference>
<feature type="domain" description="HTH araC/xylS-type" evidence="4">
    <location>
        <begin position="1"/>
        <end position="71"/>
    </location>
</feature>
<dbReference type="Proteomes" id="UP000290174">
    <property type="component" value="Unassembled WGS sequence"/>
</dbReference>
<dbReference type="Gene3D" id="1.10.10.60">
    <property type="entry name" value="Homeodomain-like"/>
    <property type="match status" value="1"/>
</dbReference>
<dbReference type="PROSITE" id="PS01124">
    <property type="entry name" value="HTH_ARAC_FAMILY_2"/>
    <property type="match status" value="1"/>
</dbReference>
<name>A0A4Q0QBM6_9BRAD</name>
<organism evidence="5 6">
    <name type="scientific">Bradyrhizobium zhanjiangense</name>
    <dbReference type="NCBI Taxonomy" id="1325107"/>
    <lineage>
        <taxon>Bacteria</taxon>
        <taxon>Pseudomonadati</taxon>
        <taxon>Pseudomonadota</taxon>
        <taxon>Alphaproteobacteria</taxon>
        <taxon>Hyphomicrobiales</taxon>
        <taxon>Nitrobacteraceae</taxon>
        <taxon>Bradyrhizobium</taxon>
    </lineage>
</organism>
<dbReference type="Pfam" id="PF12833">
    <property type="entry name" value="HTH_18"/>
    <property type="match status" value="1"/>
</dbReference>
<dbReference type="SMART" id="SM00342">
    <property type="entry name" value="HTH_ARAC"/>
    <property type="match status" value="1"/>
</dbReference>
<comment type="caution">
    <text evidence="5">The sequence shown here is derived from an EMBL/GenBank/DDBJ whole genome shotgun (WGS) entry which is preliminary data.</text>
</comment>
<sequence>MSRMSRIFSMETGLILKAWRQRARIAFAIDQLSVGRSISRVAADVGFSSVAAFSFAFRQLMKIPPTAFLHYLPKRVVSSVGECDSTP</sequence>
<keyword evidence="2" id="KW-0238">DNA-binding</keyword>
<evidence type="ECO:0000256" key="1">
    <source>
        <dbReference type="ARBA" id="ARBA00023015"/>
    </source>
</evidence>
<proteinExistence type="predicted"/>
<dbReference type="PANTHER" id="PTHR11019:SF199">
    <property type="entry name" value="HTH-TYPE TRANSCRIPTIONAL REGULATOR NIMR"/>
    <property type="match status" value="1"/>
</dbReference>
<evidence type="ECO:0000313" key="6">
    <source>
        <dbReference type="Proteomes" id="UP000290174"/>
    </source>
</evidence>
<accession>A0A4Q0QBM6</accession>
<evidence type="ECO:0000256" key="3">
    <source>
        <dbReference type="ARBA" id="ARBA00023163"/>
    </source>
</evidence>
<dbReference type="InterPro" id="IPR018060">
    <property type="entry name" value="HTH_AraC"/>
</dbReference>
<keyword evidence="1" id="KW-0805">Transcription regulation</keyword>
<reference evidence="5 6" key="1">
    <citation type="submission" date="2018-11" db="EMBL/GenBank/DDBJ databases">
        <title>Bradyrhizobium sp. nov., isolated from effective nodules of peanut in China.</title>
        <authorList>
            <person name="Li Y."/>
        </authorList>
    </citation>
    <scope>NUCLEOTIDE SEQUENCE [LARGE SCALE GENOMIC DNA]</scope>
    <source>
        <strain evidence="5 6">CCBAU 51770</strain>
    </source>
</reference>
<dbReference type="InterPro" id="IPR009057">
    <property type="entry name" value="Homeodomain-like_sf"/>
</dbReference>
<dbReference type="InterPro" id="IPR018062">
    <property type="entry name" value="HTH_AraC-typ_CS"/>
</dbReference>